<dbReference type="Proteomes" id="UP001281147">
    <property type="component" value="Unassembled WGS sequence"/>
</dbReference>
<reference evidence="1" key="1">
    <citation type="submission" date="2023-07" db="EMBL/GenBank/DDBJ databases">
        <title>Black Yeasts Isolated from many extreme environments.</title>
        <authorList>
            <person name="Coleine C."/>
            <person name="Stajich J.E."/>
            <person name="Selbmann L."/>
        </authorList>
    </citation>
    <scope>NUCLEOTIDE SEQUENCE</scope>
    <source>
        <strain evidence="1">CCFEE 5714</strain>
    </source>
</reference>
<proteinExistence type="predicted"/>
<accession>A0ACC3MV77</accession>
<organism evidence="1 2">
    <name type="scientific">Vermiconidia calcicola</name>
    <dbReference type="NCBI Taxonomy" id="1690605"/>
    <lineage>
        <taxon>Eukaryota</taxon>
        <taxon>Fungi</taxon>
        <taxon>Dikarya</taxon>
        <taxon>Ascomycota</taxon>
        <taxon>Pezizomycotina</taxon>
        <taxon>Dothideomycetes</taxon>
        <taxon>Dothideomycetidae</taxon>
        <taxon>Mycosphaerellales</taxon>
        <taxon>Extremaceae</taxon>
        <taxon>Vermiconidia</taxon>
    </lineage>
</organism>
<dbReference type="EMBL" id="JAUTXU010000148">
    <property type="protein sequence ID" value="KAK3703711.1"/>
    <property type="molecule type" value="Genomic_DNA"/>
</dbReference>
<protein>
    <submittedName>
        <fullName evidence="1">Uncharacterized protein</fullName>
    </submittedName>
</protein>
<gene>
    <name evidence="1" type="ORF">LTR37_014289</name>
</gene>
<name>A0ACC3MV77_9PEZI</name>
<keyword evidence="2" id="KW-1185">Reference proteome</keyword>
<evidence type="ECO:0000313" key="1">
    <source>
        <dbReference type="EMBL" id="KAK3703711.1"/>
    </source>
</evidence>
<comment type="caution">
    <text evidence="1">The sequence shown here is derived from an EMBL/GenBank/DDBJ whole genome shotgun (WGS) entry which is preliminary data.</text>
</comment>
<evidence type="ECO:0000313" key="2">
    <source>
        <dbReference type="Proteomes" id="UP001281147"/>
    </source>
</evidence>
<sequence>MGNHALVFGATGIQGWAIVNQMLEGYPSEDAFEKVTALTNRPITEKMLWPESKKLQVVSGINLLTDKGQEGLEQEMKERIPSIETVTHMFFFAYIFKEDPNQEISINIQLLERAVNASQHLATSLQFVLLPTGTKAYGVQCLDHFPFVDKLPLSEDLPRIPEPWQSQNFYYNMCDWLTQQSEGKSWTWCEIRPDMIVGFVPNNNVYCLAQTLACYLACFREVEGEGKECAFPGTETSWRNLSNDSSQDVIARFSIHCALNPETCGQGQAFNVADNSKPSSWSEKWPVICEFFGLKGTAPPAGGSGPAPGQYLSDHLREWQEIEKEHGLATGRVGNDRSLAIFQYFIMTLLCFDRQLDLTNELKAWGERAEEIDTKTAWWTAFRRFRDAKIIP</sequence>